<comment type="caution">
    <text evidence="2">The sequence shown here is derived from an EMBL/GenBank/DDBJ whole genome shotgun (WGS) entry which is preliminary data.</text>
</comment>
<accession>A0A9D1M1U5</accession>
<proteinExistence type="predicted"/>
<dbReference type="EMBL" id="DVNH01000042">
    <property type="protein sequence ID" value="HIU52062.1"/>
    <property type="molecule type" value="Genomic_DNA"/>
</dbReference>
<dbReference type="Proteomes" id="UP000824093">
    <property type="component" value="Unassembled WGS sequence"/>
</dbReference>
<feature type="domain" description="Peptidase U32 collagenase" evidence="1">
    <location>
        <begin position="390"/>
        <end position="516"/>
    </location>
</feature>
<organism evidence="2 3">
    <name type="scientific">Candidatus Merdicola faecigallinarum</name>
    <dbReference type="NCBI Taxonomy" id="2840862"/>
    <lineage>
        <taxon>Bacteria</taxon>
        <taxon>Bacillati</taxon>
        <taxon>Bacillota</taxon>
        <taxon>Clostridia</taxon>
        <taxon>Candidatus Merdicola</taxon>
    </lineage>
</organism>
<dbReference type="PANTHER" id="PTHR30217:SF10">
    <property type="entry name" value="23S RRNA 5-HYDROXYCYTIDINE C2501 SYNTHASE"/>
    <property type="match status" value="1"/>
</dbReference>
<evidence type="ECO:0000313" key="2">
    <source>
        <dbReference type="EMBL" id="HIU52062.1"/>
    </source>
</evidence>
<sequence length="813" mass="92223">MFWNYLLLFGDFECLKAAVQNGADSVYFGANSFSARAYAHNFNLGELKQSIQYAKLRNVHTHLTLNTLLKDSELEEAITLASKAYEFGIDAIIVQDLGLAKTLMKYFPDLPLHASTQMTAHNLEGVLALENLGFKRVVLSRELSLEEIEYIKSHCKVEIEVFAHGALCMSYSGQCLFSSMIGGRSGNRGKCAQPCRLPYDLLKQDKNGKETVLDKGYLLSPRDLCSLELLPNLINANIDCLKIEGRMKSPEYVATVTRIYRKYLDLALQKDSYQVQEEDKKDLLQIFNRGGFSTGHLKNSPNKSLVDTSKPNNTGILIGYISNYNKEKGHITLTLLDSLEIGDTVSFEKESSKYTVSELMKSNSNRISESSGSTVTIGRMKGNIRVGDKVYKMASKALLKQAQMTFNDKTELKKIPLSATITLQKEKPVLLTICPAVKPSNIYYNLMVSVQSEEVPVLAKNQPIDKERICSQLSKTSNTPYEFSKIEVKLEPNLFLPNIRILNELRRKALSKLENLVLEKIERKNKYPIVNVPENQKASIYSDQISLFFTRFREDLDYEKIENVDRICLPFTCFMKGSFKTHLQDLTNSHSVYVVLPTIIRENFQNIISTTIDQIISSYPIKGFVISNIQGISMAHKLNTLYPNRFEFIANYTLNVFNSVSANELRNLNIHTITISPELDKETILSLCSSVGNFSELMVYGNLPVMNANYCLLGKTNQCLPTCPSFCTEDTKYYLKDRLGFYFRLLPNRIQTTSTILNSKTLSISPKEFPCSSYRIQILDEDLDQINHIIQVVKNKDRFEGKEYTNGNLNREI</sequence>
<dbReference type="InterPro" id="IPR001539">
    <property type="entry name" value="Peptidase_U32"/>
</dbReference>
<dbReference type="PANTHER" id="PTHR30217">
    <property type="entry name" value="PEPTIDASE U32 FAMILY"/>
    <property type="match status" value="1"/>
</dbReference>
<reference evidence="2" key="1">
    <citation type="submission" date="2020-10" db="EMBL/GenBank/DDBJ databases">
        <authorList>
            <person name="Gilroy R."/>
        </authorList>
    </citation>
    <scope>NUCLEOTIDE SEQUENCE</scope>
    <source>
        <strain evidence="2">CHK195-15760</strain>
    </source>
</reference>
<protein>
    <submittedName>
        <fullName evidence="2">U32 family peptidase</fullName>
    </submittedName>
</protein>
<dbReference type="InterPro" id="IPR051454">
    <property type="entry name" value="RNA/ubiquinone_mod_enzymes"/>
</dbReference>
<dbReference type="AlphaFoldDB" id="A0A9D1M1U5"/>
<dbReference type="Pfam" id="PF12392">
    <property type="entry name" value="DUF3656"/>
    <property type="match status" value="1"/>
</dbReference>
<evidence type="ECO:0000313" key="3">
    <source>
        <dbReference type="Proteomes" id="UP000824093"/>
    </source>
</evidence>
<name>A0A9D1M1U5_9FIRM</name>
<reference evidence="2" key="2">
    <citation type="journal article" date="2021" name="PeerJ">
        <title>Extensive microbial diversity within the chicken gut microbiome revealed by metagenomics and culture.</title>
        <authorList>
            <person name="Gilroy R."/>
            <person name="Ravi A."/>
            <person name="Getino M."/>
            <person name="Pursley I."/>
            <person name="Horton D.L."/>
            <person name="Alikhan N.F."/>
            <person name="Baker D."/>
            <person name="Gharbi K."/>
            <person name="Hall N."/>
            <person name="Watson M."/>
            <person name="Adriaenssens E.M."/>
            <person name="Foster-Nyarko E."/>
            <person name="Jarju S."/>
            <person name="Secka A."/>
            <person name="Antonio M."/>
            <person name="Oren A."/>
            <person name="Chaudhuri R.R."/>
            <person name="La Ragione R."/>
            <person name="Hildebrand F."/>
            <person name="Pallen M.J."/>
        </authorList>
    </citation>
    <scope>NUCLEOTIDE SEQUENCE</scope>
    <source>
        <strain evidence="2">CHK195-15760</strain>
    </source>
</reference>
<gene>
    <name evidence="2" type="ORF">IAB70_05550</name>
</gene>
<dbReference type="Pfam" id="PF01136">
    <property type="entry name" value="Peptidase_U32"/>
    <property type="match status" value="1"/>
</dbReference>
<evidence type="ECO:0000259" key="1">
    <source>
        <dbReference type="Pfam" id="PF12392"/>
    </source>
</evidence>
<dbReference type="InterPro" id="IPR020988">
    <property type="entry name" value="Pept_U32_collagenase"/>
</dbReference>